<evidence type="ECO:0000256" key="6">
    <source>
        <dbReference type="ARBA" id="ARBA00023055"/>
    </source>
</evidence>
<dbReference type="InParanoid" id="A0A7J7DLN4"/>
<keyword evidence="7" id="KW-0446">Lipid-binding</keyword>
<keyword evidence="6" id="KW-0445">Lipid transport</keyword>
<keyword evidence="5 10" id="KW-1133">Transmembrane helix</keyword>
<evidence type="ECO:0000256" key="4">
    <source>
        <dbReference type="ARBA" id="ARBA00022824"/>
    </source>
</evidence>
<feature type="compositionally biased region" description="Polar residues" evidence="9">
    <location>
        <begin position="642"/>
        <end position="659"/>
    </location>
</feature>
<accession>A0A7J7DLN4</accession>
<dbReference type="CDD" id="cd21675">
    <property type="entry name" value="SMP_TEX2"/>
    <property type="match status" value="1"/>
</dbReference>
<dbReference type="PANTHER" id="PTHR13466">
    <property type="entry name" value="TEX2 PROTEIN-RELATED"/>
    <property type="match status" value="1"/>
</dbReference>
<feature type="transmembrane region" description="Helical" evidence="10">
    <location>
        <begin position="6"/>
        <end position="32"/>
    </location>
</feature>
<protein>
    <recommendedName>
        <fullName evidence="11">SMP-LTD domain-containing protein</fullName>
    </recommendedName>
</protein>
<organism evidence="12 13">
    <name type="scientific">Tripterygium wilfordii</name>
    <name type="common">Thunder God vine</name>
    <dbReference type="NCBI Taxonomy" id="458696"/>
    <lineage>
        <taxon>Eukaryota</taxon>
        <taxon>Viridiplantae</taxon>
        <taxon>Streptophyta</taxon>
        <taxon>Embryophyta</taxon>
        <taxon>Tracheophyta</taxon>
        <taxon>Spermatophyta</taxon>
        <taxon>Magnoliopsida</taxon>
        <taxon>eudicotyledons</taxon>
        <taxon>Gunneridae</taxon>
        <taxon>Pentapetalae</taxon>
        <taxon>rosids</taxon>
        <taxon>fabids</taxon>
        <taxon>Celastrales</taxon>
        <taxon>Celastraceae</taxon>
        <taxon>Tripterygium</taxon>
    </lineage>
</organism>
<dbReference type="GO" id="GO:0008289">
    <property type="term" value="F:lipid binding"/>
    <property type="evidence" value="ECO:0007669"/>
    <property type="project" value="UniProtKB-KW"/>
</dbReference>
<evidence type="ECO:0000256" key="5">
    <source>
        <dbReference type="ARBA" id="ARBA00022989"/>
    </source>
</evidence>
<feature type="region of interest" description="Disordered" evidence="9">
    <location>
        <begin position="43"/>
        <end position="63"/>
    </location>
</feature>
<proteinExistence type="predicted"/>
<dbReference type="OrthoDB" id="26740at2759"/>
<feature type="compositionally biased region" description="Low complexity" evidence="9">
    <location>
        <begin position="684"/>
        <end position="694"/>
    </location>
</feature>
<dbReference type="Proteomes" id="UP000593562">
    <property type="component" value="Unassembled WGS sequence"/>
</dbReference>
<feature type="compositionally biased region" description="Polar residues" evidence="9">
    <location>
        <begin position="43"/>
        <end position="53"/>
    </location>
</feature>
<evidence type="ECO:0000313" key="12">
    <source>
        <dbReference type="EMBL" id="KAF5747280.1"/>
    </source>
</evidence>
<dbReference type="InterPro" id="IPR057080">
    <property type="entry name" value="PH_SMPa"/>
</dbReference>
<dbReference type="InterPro" id="IPR031468">
    <property type="entry name" value="SMP_LBD"/>
</dbReference>
<evidence type="ECO:0000256" key="2">
    <source>
        <dbReference type="ARBA" id="ARBA00022448"/>
    </source>
</evidence>
<feature type="region of interest" description="Disordered" evidence="9">
    <location>
        <begin position="642"/>
        <end position="743"/>
    </location>
</feature>
<keyword evidence="4" id="KW-0256">Endoplasmic reticulum</keyword>
<keyword evidence="8 10" id="KW-0472">Membrane</keyword>
<gene>
    <name evidence="12" type="ORF">HS088_TW06G01461</name>
</gene>
<evidence type="ECO:0000313" key="13">
    <source>
        <dbReference type="Proteomes" id="UP000593562"/>
    </source>
</evidence>
<dbReference type="Pfam" id="PF23065">
    <property type="entry name" value="PH_SMPa"/>
    <property type="match status" value="1"/>
</dbReference>
<keyword evidence="13" id="KW-1185">Reference proteome</keyword>
<name>A0A7J7DLN4_TRIWF</name>
<dbReference type="GO" id="GO:0005789">
    <property type="term" value="C:endoplasmic reticulum membrane"/>
    <property type="evidence" value="ECO:0007669"/>
    <property type="project" value="UniProtKB-SubCell"/>
</dbReference>
<evidence type="ECO:0000256" key="1">
    <source>
        <dbReference type="ARBA" id="ARBA00004586"/>
    </source>
</evidence>
<feature type="region of interest" description="Disordered" evidence="9">
    <location>
        <begin position="302"/>
        <end position="332"/>
    </location>
</feature>
<dbReference type="AlphaFoldDB" id="A0A7J7DLN4"/>
<evidence type="ECO:0000256" key="7">
    <source>
        <dbReference type="ARBA" id="ARBA00023121"/>
    </source>
</evidence>
<dbReference type="FunCoup" id="A0A7J7DLN4">
    <property type="interactions" value="2377"/>
</dbReference>
<dbReference type="PROSITE" id="PS51847">
    <property type="entry name" value="SMP"/>
    <property type="match status" value="1"/>
</dbReference>
<evidence type="ECO:0000259" key="11">
    <source>
        <dbReference type="PROSITE" id="PS51847"/>
    </source>
</evidence>
<evidence type="ECO:0000256" key="8">
    <source>
        <dbReference type="ARBA" id="ARBA00023136"/>
    </source>
</evidence>
<dbReference type="PANTHER" id="PTHR13466:SF0">
    <property type="entry name" value="SMP-LTD DOMAIN-CONTAINING PROTEIN"/>
    <property type="match status" value="1"/>
</dbReference>
<dbReference type="EMBL" id="JAAARO010000006">
    <property type="protein sequence ID" value="KAF5747280.1"/>
    <property type="molecule type" value="Genomic_DNA"/>
</dbReference>
<sequence length="782" mass="86980">MLVLWVSVFLSGFLVGALTLAAFEGLGLMLVLKRLNRKNTKLEAQNLSSSDQQGPDPRQSLESSYTKEGVVWVLESDKVPKIWLLEKVPREQKRKREYFEVSPARKYAKIKNCSLILKESDGSQTAISLKGCVIEAVSATNLSSRKWAKRFPIRVENKTEAIHNGSKIFYVYLETSWEKESWCKSLRLASGDNKERIIWFTKWHNEFNSYLASLKAGNLPFGRLMMGLNGEPLDHETRLDGSSSKVRLFLKRLARRASKSGVENKGTLISSYGRIERKTSENFRPVQDSILATTLTKSAPTVKTPKISSARESTEFSASTFPHSGSQSNLSSISDAEADDKLNFDEGTFCLNLLISRLFFDAKSSSEVKSSMKARIQRTLSNMRTPSYIGEVVCSDIDLGNLPPYIGGMRVCPTDMNEVWALEVDIEYSGGAIFDVETRVEVRELDLQKGVADSNSESSSINVSPDLLEGFEQLGKQLNLSEGTIDAEEHKNAADTSFDGGVSSSTCGSRWKSILNSVAKQVSQVPLSLSIQVASLRGTMRIYVKSPPSDQLWFGFTSMPNIELDLASSVGEHKITSGQVASFLINKFKAAIQETMVLPNCENLSIPWMLAETDDWVPRKVAPFMWLNQEAVSDHTAHEAFSSLQPVESETNNETSRGTSTDHTESKHKKEKNVDCLQQPTIDSSNALGSSLSSTERGSKSLQLKTPLLADDTTEETCKEDIGETPESHSPTTSLTSSEKQDYVLEDDDLRPKKIGRKARMFDFGKKMGEKLGEKRRHLEEE</sequence>
<feature type="compositionally biased region" description="Polar residues" evidence="9">
    <location>
        <begin position="728"/>
        <end position="738"/>
    </location>
</feature>
<dbReference type="GO" id="GO:0006869">
    <property type="term" value="P:lipid transport"/>
    <property type="evidence" value="ECO:0007669"/>
    <property type="project" value="UniProtKB-KW"/>
</dbReference>
<evidence type="ECO:0000256" key="3">
    <source>
        <dbReference type="ARBA" id="ARBA00022692"/>
    </source>
</evidence>
<comment type="caution">
    <text evidence="12">The sequence shown here is derived from an EMBL/GenBank/DDBJ whole genome shotgun (WGS) entry which is preliminary data.</text>
</comment>
<comment type="subcellular location">
    <subcellularLocation>
        <location evidence="1">Endoplasmic reticulum membrane</location>
    </subcellularLocation>
</comment>
<reference evidence="12 13" key="1">
    <citation type="journal article" date="2020" name="Nat. Commun.">
        <title>Genome of Tripterygium wilfordii and identification of cytochrome P450 involved in triptolide biosynthesis.</title>
        <authorList>
            <person name="Tu L."/>
            <person name="Su P."/>
            <person name="Zhang Z."/>
            <person name="Gao L."/>
            <person name="Wang J."/>
            <person name="Hu T."/>
            <person name="Zhou J."/>
            <person name="Zhang Y."/>
            <person name="Zhao Y."/>
            <person name="Liu Y."/>
            <person name="Song Y."/>
            <person name="Tong Y."/>
            <person name="Lu Y."/>
            <person name="Yang J."/>
            <person name="Xu C."/>
            <person name="Jia M."/>
            <person name="Peters R.J."/>
            <person name="Huang L."/>
            <person name="Gao W."/>
        </authorList>
    </citation>
    <scope>NUCLEOTIDE SEQUENCE [LARGE SCALE GENOMIC DNA]</scope>
    <source>
        <strain evidence="13">cv. XIE 37</strain>
        <tissue evidence="12">Leaf</tissue>
    </source>
</reference>
<evidence type="ECO:0000256" key="9">
    <source>
        <dbReference type="SAM" id="MobiDB-lite"/>
    </source>
</evidence>
<keyword evidence="3 10" id="KW-0812">Transmembrane</keyword>
<evidence type="ECO:0000256" key="10">
    <source>
        <dbReference type="SAM" id="Phobius"/>
    </source>
</evidence>
<feature type="domain" description="SMP-LTD" evidence="11">
    <location>
        <begin position="347"/>
        <end position="607"/>
    </location>
</feature>
<keyword evidence="2" id="KW-0813">Transport</keyword>